<feature type="transmembrane region" description="Helical" evidence="5">
    <location>
        <begin position="235"/>
        <end position="258"/>
    </location>
</feature>
<dbReference type="PROSITE" id="PS00216">
    <property type="entry name" value="SUGAR_TRANSPORT_1"/>
    <property type="match status" value="1"/>
</dbReference>
<dbReference type="GO" id="GO:0005886">
    <property type="term" value="C:plasma membrane"/>
    <property type="evidence" value="ECO:0007669"/>
    <property type="project" value="UniProtKB-SubCell"/>
</dbReference>
<proteinExistence type="predicted"/>
<dbReference type="PROSITE" id="PS50850">
    <property type="entry name" value="MFS"/>
    <property type="match status" value="1"/>
</dbReference>
<dbReference type="Gene3D" id="1.20.1250.20">
    <property type="entry name" value="MFS general substrate transporter like domains"/>
    <property type="match status" value="1"/>
</dbReference>
<organism evidence="7 8">
    <name type="scientific">Blastococcus mobilis</name>
    <dbReference type="NCBI Taxonomy" id="1938746"/>
    <lineage>
        <taxon>Bacteria</taxon>
        <taxon>Bacillati</taxon>
        <taxon>Actinomycetota</taxon>
        <taxon>Actinomycetes</taxon>
        <taxon>Geodermatophilales</taxon>
        <taxon>Geodermatophilaceae</taxon>
        <taxon>Blastococcus</taxon>
    </lineage>
</organism>
<keyword evidence="3 5" id="KW-1133">Transmembrane helix</keyword>
<comment type="subcellular location">
    <subcellularLocation>
        <location evidence="1">Cell membrane</location>
        <topology evidence="1">Multi-pass membrane protein</topology>
    </subcellularLocation>
</comment>
<keyword evidence="8" id="KW-1185">Reference proteome</keyword>
<name>A0A238VU62_9ACTN</name>
<evidence type="ECO:0000259" key="6">
    <source>
        <dbReference type="PROSITE" id="PS50850"/>
    </source>
</evidence>
<dbReference type="Pfam" id="PF07690">
    <property type="entry name" value="MFS_1"/>
    <property type="match status" value="1"/>
</dbReference>
<feature type="transmembrane region" description="Helical" evidence="5">
    <location>
        <begin position="270"/>
        <end position="289"/>
    </location>
</feature>
<feature type="transmembrane region" description="Helical" evidence="5">
    <location>
        <begin position="326"/>
        <end position="350"/>
    </location>
</feature>
<feature type="transmembrane region" description="Helical" evidence="5">
    <location>
        <begin position="76"/>
        <end position="109"/>
    </location>
</feature>
<feature type="domain" description="Major facilitator superfamily (MFS) profile" evidence="6">
    <location>
        <begin position="1"/>
        <end position="416"/>
    </location>
</feature>
<feature type="transmembrane region" description="Helical" evidence="5">
    <location>
        <begin position="387"/>
        <end position="409"/>
    </location>
</feature>
<dbReference type="InterPro" id="IPR053160">
    <property type="entry name" value="MFS_DHA3_Transporter"/>
</dbReference>
<gene>
    <name evidence="7" type="ORF">SAMN06272737_10527</name>
</gene>
<dbReference type="Proteomes" id="UP000198403">
    <property type="component" value="Unassembled WGS sequence"/>
</dbReference>
<evidence type="ECO:0000256" key="4">
    <source>
        <dbReference type="ARBA" id="ARBA00023136"/>
    </source>
</evidence>
<evidence type="ECO:0000313" key="8">
    <source>
        <dbReference type="Proteomes" id="UP000198403"/>
    </source>
</evidence>
<dbReference type="InterPro" id="IPR020846">
    <property type="entry name" value="MFS_dom"/>
</dbReference>
<evidence type="ECO:0000313" key="7">
    <source>
        <dbReference type="EMBL" id="SNR37855.1"/>
    </source>
</evidence>
<evidence type="ECO:0000256" key="2">
    <source>
        <dbReference type="ARBA" id="ARBA00022692"/>
    </source>
</evidence>
<dbReference type="EMBL" id="FZNO01000005">
    <property type="protein sequence ID" value="SNR37855.1"/>
    <property type="molecule type" value="Genomic_DNA"/>
</dbReference>
<dbReference type="RefSeq" id="WP_176445434.1">
    <property type="nucleotide sequence ID" value="NZ_FZNO01000005.1"/>
</dbReference>
<dbReference type="PANTHER" id="PTHR23530">
    <property type="entry name" value="TRANSPORT PROTEIN-RELATED"/>
    <property type="match status" value="1"/>
</dbReference>
<dbReference type="InterPro" id="IPR036259">
    <property type="entry name" value="MFS_trans_sf"/>
</dbReference>
<dbReference type="SUPFAM" id="SSF103473">
    <property type="entry name" value="MFS general substrate transporter"/>
    <property type="match status" value="1"/>
</dbReference>
<evidence type="ECO:0000256" key="5">
    <source>
        <dbReference type="SAM" id="Phobius"/>
    </source>
</evidence>
<feature type="transmembrane region" description="Helical" evidence="5">
    <location>
        <begin position="301"/>
        <end position="320"/>
    </location>
</feature>
<dbReference type="GO" id="GO:0022857">
    <property type="term" value="F:transmembrane transporter activity"/>
    <property type="evidence" value="ECO:0007669"/>
    <property type="project" value="InterPro"/>
</dbReference>
<feature type="transmembrane region" description="Helical" evidence="5">
    <location>
        <begin position="20"/>
        <end position="40"/>
    </location>
</feature>
<dbReference type="InterPro" id="IPR011701">
    <property type="entry name" value="MFS"/>
</dbReference>
<dbReference type="InterPro" id="IPR005829">
    <property type="entry name" value="Sugar_transporter_CS"/>
</dbReference>
<keyword evidence="4 5" id="KW-0472">Membrane</keyword>
<sequence length="438" mass="43536">MSGPTTVRAATRRLVGLTALRWLPVGLTTPITVLLAQARGLSLGEIGVLFTVQGLVVIALELPTGGLADVLGRRPVVVLGAVLHLLSCLAFAAATSFPGFLAGVLLMGIGRALDSGPVEAWYVDTVHRIDPAADVAPGLARHSAADGGGLAVGAVIGGLLPGLLGGGGATALAVPFLAAAALDVVFVGAVLRLLTENRPPRQGSIRAALTAGARQVPATVAGAVRLSVSDGPMRLVLLLTAVGGVGLVACELLGPLRFTELAGGRDDGAAVYGTVLGLSFAAAAVGAMITPRLRRLLRGSTRLTCALLSTLGAGAMAVLAGPDVLVVAAIAFAAYYVAHGSSWPLLSAVLHGRVSAANRATVVSAMSLAMALGGIGGNLFIPVLATAVSVEAVFGVVAVVVLLSAASCLRLPRATVAEPVEPAADSLATSAQSPPSVP</sequence>
<dbReference type="AlphaFoldDB" id="A0A238VU62"/>
<feature type="transmembrane region" description="Helical" evidence="5">
    <location>
        <begin position="362"/>
        <end position="381"/>
    </location>
</feature>
<dbReference type="PANTHER" id="PTHR23530:SF1">
    <property type="entry name" value="PERMEASE, MAJOR FACILITATOR SUPERFAMILY-RELATED"/>
    <property type="match status" value="1"/>
</dbReference>
<reference evidence="7 8" key="1">
    <citation type="submission" date="2017-06" db="EMBL/GenBank/DDBJ databases">
        <authorList>
            <person name="Kim H.J."/>
            <person name="Triplett B.A."/>
        </authorList>
    </citation>
    <scope>NUCLEOTIDE SEQUENCE [LARGE SCALE GENOMIC DNA]</scope>
    <source>
        <strain evidence="7 8">DSM 44272</strain>
    </source>
</reference>
<feature type="transmembrane region" description="Helical" evidence="5">
    <location>
        <begin position="169"/>
        <end position="194"/>
    </location>
</feature>
<evidence type="ECO:0000256" key="1">
    <source>
        <dbReference type="ARBA" id="ARBA00004651"/>
    </source>
</evidence>
<protein>
    <submittedName>
        <fullName evidence="7">Major Facilitator Superfamily protein</fullName>
    </submittedName>
</protein>
<keyword evidence="2 5" id="KW-0812">Transmembrane</keyword>
<feature type="transmembrane region" description="Helical" evidence="5">
    <location>
        <begin position="46"/>
        <end position="64"/>
    </location>
</feature>
<accession>A0A238VU62</accession>
<evidence type="ECO:0000256" key="3">
    <source>
        <dbReference type="ARBA" id="ARBA00022989"/>
    </source>
</evidence>